<gene>
    <name evidence="11" type="ORF">BSFP_069110</name>
</gene>
<feature type="transmembrane region" description="Helical" evidence="8">
    <location>
        <begin position="68"/>
        <end position="87"/>
    </location>
</feature>
<keyword evidence="3 8" id="KW-0813">Transport</keyword>
<feature type="transmembrane region" description="Helical" evidence="8">
    <location>
        <begin position="7"/>
        <end position="32"/>
    </location>
</feature>
<evidence type="ECO:0000259" key="10">
    <source>
        <dbReference type="PROSITE" id="PS50928"/>
    </source>
</evidence>
<evidence type="ECO:0000256" key="4">
    <source>
        <dbReference type="ARBA" id="ARBA00022475"/>
    </source>
</evidence>
<dbReference type="InterPro" id="IPR035906">
    <property type="entry name" value="MetI-like_sf"/>
</dbReference>
<evidence type="ECO:0000256" key="5">
    <source>
        <dbReference type="ARBA" id="ARBA00022692"/>
    </source>
</evidence>
<evidence type="ECO:0000256" key="8">
    <source>
        <dbReference type="RuleBase" id="RU363032"/>
    </source>
</evidence>
<feature type="transmembrane region" description="Helical" evidence="8">
    <location>
        <begin position="99"/>
        <end position="125"/>
    </location>
</feature>
<keyword evidence="6 8" id="KW-1133">Transmembrane helix</keyword>
<dbReference type="GO" id="GO:0055085">
    <property type="term" value="P:transmembrane transport"/>
    <property type="evidence" value="ECO:0007669"/>
    <property type="project" value="InterPro"/>
</dbReference>
<feature type="domain" description="ABC transmembrane type-1" evidence="10">
    <location>
        <begin position="62"/>
        <end position="258"/>
    </location>
</feature>
<evidence type="ECO:0000256" key="1">
    <source>
        <dbReference type="ARBA" id="ARBA00004651"/>
    </source>
</evidence>
<feature type="compositionally biased region" description="Low complexity" evidence="9">
    <location>
        <begin position="275"/>
        <end position="292"/>
    </location>
</feature>
<dbReference type="PROSITE" id="PS50928">
    <property type="entry name" value="ABC_TM1"/>
    <property type="match status" value="1"/>
</dbReference>
<dbReference type="Gene3D" id="1.10.3720.10">
    <property type="entry name" value="MetI-like"/>
    <property type="match status" value="1"/>
</dbReference>
<dbReference type="InterPro" id="IPR000515">
    <property type="entry name" value="MetI-like"/>
</dbReference>
<reference evidence="11 12" key="1">
    <citation type="journal article" date="2017" name="Genome Announc.">
        <title>Complete Genome Sequence of Burkholderia stabilis FERMP-21014.</title>
        <authorList>
            <person name="Konishi K."/>
            <person name="Kumagai T."/>
            <person name="Sakasegawa S."/>
            <person name="Tamura T."/>
        </authorList>
    </citation>
    <scope>NUCLEOTIDE SEQUENCE [LARGE SCALE GENOMIC DNA]</scope>
    <source>
        <strain evidence="11 12">FERMP-21014</strain>
    </source>
</reference>
<dbReference type="SUPFAM" id="SSF161098">
    <property type="entry name" value="MetI-like"/>
    <property type="match status" value="1"/>
</dbReference>
<keyword evidence="5 8" id="KW-0812">Transmembrane</keyword>
<evidence type="ECO:0000256" key="6">
    <source>
        <dbReference type="ARBA" id="ARBA00022989"/>
    </source>
</evidence>
<dbReference type="Proteomes" id="UP000218432">
    <property type="component" value="Chromosome 3"/>
</dbReference>
<feature type="transmembrane region" description="Helical" evidence="8">
    <location>
        <begin position="181"/>
        <end position="206"/>
    </location>
</feature>
<dbReference type="Pfam" id="PF00528">
    <property type="entry name" value="BPD_transp_1"/>
    <property type="match status" value="1"/>
</dbReference>
<evidence type="ECO:0000256" key="2">
    <source>
        <dbReference type="ARBA" id="ARBA00007069"/>
    </source>
</evidence>
<feature type="transmembrane region" description="Helical" evidence="8">
    <location>
        <begin position="241"/>
        <end position="262"/>
    </location>
</feature>
<evidence type="ECO:0000256" key="9">
    <source>
        <dbReference type="SAM" id="MobiDB-lite"/>
    </source>
</evidence>
<evidence type="ECO:0000256" key="7">
    <source>
        <dbReference type="ARBA" id="ARBA00023136"/>
    </source>
</evidence>
<dbReference type="CDD" id="cd06261">
    <property type="entry name" value="TM_PBP2"/>
    <property type="match status" value="1"/>
</dbReference>
<dbReference type="InterPro" id="IPR051789">
    <property type="entry name" value="Bact_Polyamine_Transport"/>
</dbReference>
<protein>
    <submittedName>
        <fullName evidence="11">Spermidine/putrescine ABC transporter permease</fullName>
    </submittedName>
</protein>
<feature type="transmembrane region" description="Helical" evidence="8">
    <location>
        <begin position="137"/>
        <end position="160"/>
    </location>
</feature>
<evidence type="ECO:0000313" key="12">
    <source>
        <dbReference type="Proteomes" id="UP000218432"/>
    </source>
</evidence>
<comment type="subcellular location">
    <subcellularLocation>
        <location evidence="1 8">Cell membrane</location>
        <topology evidence="1 8">Multi-pass membrane protein</topology>
    </subcellularLocation>
</comment>
<accession>A0A1Y1BZU8</accession>
<evidence type="ECO:0000313" key="11">
    <source>
        <dbReference type="EMBL" id="BAX64038.1"/>
    </source>
</evidence>
<dbReference type="PANTHER" id="PTHR43848:SF2">
    <property type="entry name" value="PUTRESCINE TRANSPORT SYSTEM PERMEASE PROTEIN POTI"/>
    <property type="match status" value="1"/>
</dbReference>
<dbReference type="RefSeq" id="WP_096476333.1">
    <property type="nucleotide sequence ID" value="NZ_AP018113.1"/>
</dbReference>
<organism evidence="11 12">
    <name type="scientific">Burkholderia stabilis</name>
    <dbReference type="NCBI Taxonomy" id="95485"/>
    <lineage>
        <taxon>Bacteria</taxon>
        <taxon>Pseudomonadati</taxon>
        <taxon>Pseudomonadota</taxon>
        <taxon>Betaproteobacteria</taxon>
        <taxon>Burkholderiales</taxon>
        <taxon>Burkholderiaceae</taxon>
        <taxon>Burkholderia</taxon>
        <taxon>Burkholderia cepacia complex</taxon>
    </lineage>
</organism>
<feature type="compositionally biased region" description="Basic residues" evidence="9">
    <location>
        <begin position="303"/>
        <end position="314"/>
    </location>
</feature>
<comment type="similarity">
    <text evidence="2">Belongs to the binding-protein-dependent transport system permease family. CysTW subfamily.</text>
</comment>
<keyword evidence="4" id="KW-1003">Cell membrane</keyword>
<dbReference type="EMBL" id="AP018113">
    <property type="protein sequence ID" value="BAX64038.1"/>
    <property type="molecule type" value="Genomic_DNA"/>
</dbReference>
<dbReference type="AlphaFoldDB" id="A0A1Y1BZU8"/>
<evidence type="ECO:0000256" key="3">
    <source>
        <dbReference type="ARBA" id="ARBA00022448"/>
    </source>
</evidence>
<keyword evidence="7 8" id="KW-0472">Membrane</keyword>
<sequence>MTRANRILSACVLGAGFLFLYVPIVSLVVYSFNESKLVTVWSGFSLKWYGALLHDGELLAAAWLSLKIAMLTATASVAIGTWAGFVLARMGRFRGFTLYAAMINAPLVIPEVIQGISLLLLFVAMQQTFGWPAGRGWLTIWIGHVMLCLSFVAVIVQSRVKELDRSIEEAALDLGARPWKVFFVITLPLIAQALVSGWLLAFTVSIDDVILSAFLSGPGSTTLPLVVFSRVRLGLNPEMNALATVFITVVTIGVVVVNRAMLARERRQARDARAWHAASAPDAPASLAASPSASPPARPSAAHPRHTPAPHPVK</sequence>
<proteinExistence type="inferred from homology"/>
<dbReference type="GO" id="GO:0005886">
    <property type="term" value="C:plasma membrane"/>
    <property type="evidence" value="ECO:0007669"/>
    <property type="project" value="UniProtKB-SubCell"/>
</dbReference>
<feature type="region of interest" description="Disordered" evidence="9">
    <location>
        <begin position="273"/>
        <end position="314"/>
    </location>
</feature>
<name>A0A1Y1BZU8_9BURK</name>
<dbReference type="PANTHER" id="PTHR43848">
    <property type="entry name" value="PUTRESCINE TRANSPORT SYSTEM PERMEASE PROTEIN POTI"/>
    <property type="match status" value="1"/>
</dbReference>